<reference evidence="11 16" key="5">
    <citation type="submission" date="2017-01" db="EMBL/GenBank/DDBJ databases">
        <title>Pseudomonas psychrotolerans genome sequencing and assembly.</title>
        <authorList>
            <person name="Vyas B."/>
            <person name="Mayilraj S."/>
        </authorList>
    </citation>
    <scope>NUCLEOTIDE SEQUENCE [LARGE SCALE GENOMIC DNA]</scope>
    <source>
        <strain evidence="11 16">SDS18</strain>
    </source>
</reference>
<keyword evidence="2" id="KW-0732">Signal</keyword>
<dbReference type="KEGG" id="por:APT59_20800"/>
<evidence type="ECO:0000256" key="5">
    <source>
        <dbReference type="ARBA" id="ARBA00023237"/>
    </source>
</evidence>
<reference evidence="7 13" key="1">
    <citation type="submission" date="2016-01" db="EMBL/GenBank/DDBJ databases">
        <title>Annotation of Pseudomonas oryzihabitans USDA-ARS-USMARC-56511.</title>
        <authorList>
            <person name="Harhay G.P."/>
            <person name="Harhay D.M."/>
            <person name="Smith T.P.L."/>
            <person name="Bono J.L."/>
            <person name="Heaton M.P."/>
            <person name="Clawson M.L."/>
            <person name="Chitko-Mckown C.G."/>
            <person name="Capik S.F."/>
            <person name="DeDonder K.D."/>
            <person name="Apley M.D."/>
            <person name="Lubbers B.V."/>
            <person name="White B.J."/>
            <person name="Larson R.L."/>
        </authorList>
    </citation>
    <scope>NUCLEOTIDE SEQUENCE [LARGE SCALE GENOMIC DNA]</scope>
    <source>
        <strain evidence="7 13">USDA-ARS-USMARC-56511</strain>
    </source>
</reference>
<dbReference type="STRING" id="237610.BJP27_15670"/>
<evidence type="ECO:0000313" key="16">
    <source>
        <dbReference type="Proteomes" id="UP000189310"/>
    </source>
</evidence>
<dbReference type="OrthoDB" id="8550022at2"/>
<name>A0A147H977_9PSED</name>
<evidence type="ECO:0000313" key="14">
    <source>
        <dbReference type="Proteomes" id="UP000078356"/>
    </source>
</evidence>
<dbReference type="RefSeq" id="WP_007161378.1">
    <property type="nucleotide sequence ID" value="NZ_CP013987.1"/>
</dbReference>
<dbReference type="GO" id="GO:0009279">
    <property type="term" value="C:cell outer membrane"/>
    <property type="evidence" value="ECO:0007669"/>
    <property type="project" value="UniProtKB-SubCell"/>
</dbReference>
<protein>
    <submittedName>
        <fullName evidence="7">Lipopeptide</fullName>
    </submittedName>
    <submittedName>
        <fullName evidence="12">Lipoprotein-attachment site-containing protein</fullName>
    </submittedName>
    <submittedName>
        <fullName evidence="9">Small lipoprotein YifL</fullName>
    </submittedName>
</protein>
<dbReference type="AlphaFoldDB" id="A0A147H977"/>
<reference evidence="9" key="7">
    <citation type="submission" date="2023-08" db="EMBL/GenBank/DDBJ databases">
        <title>Functional and genomic diversity of the sorghum phyllosphere microbiome.</title>
        <authorList>
            <person name="Shade A."/>
        </authorList>
    </citation>
    <scope>NUCLEOTIDE SEQUENCE</scope>
    <source>
        <strain evidence="9">SORGH_AS_0201</strain>
    </source>
</reference>
<keyword evidence="5" id="KW-0998">Cell outer membrane</keyword>
<accession>A0A178LIE4</accession>
<dbReference type="Proteomes" id="UP001268036">
    <property type="component" value="Unassembled WGS sequence"/>
</dbReference>
<evidence type="ECO:0000256" key="1">
    <source>
        <dbReference type="ARBA" id="ARBA00004459"/>
    </source>
</evidence>
<dbReference type="EMBL" id="JAVJAF010000001">
    <property type="protein sequence ID" value="MDR6234679.1"/>
    <property type="molecule type" value="Genomic_DNA"/>
</dbReference>
<evidence type="ECO:0000256" key="4">
    <source>
        <dbReference type="ARBA" id="ARBA00023139"/>
    </source>
</evidence>
<organism evidence="12 15">
    <name type="scientific">Pseudomonas oryzihabitans</name>
    <dbReference type="NCBI Taxonomy" id="47885"/>
    <lineage>
        <taxon>Bacteria</taxon>
        <taxon>Pseudomonadati</taxon>
        <taxon>Pseudomonadota</taxon>
        <taxon>Gammaproteobacteria</taxon>
        <taxon>Pseudomonadales</taxon>
        <taxon>Pseudomonadaceae</taxon>
        <taxon>Pseudomonas</taxon>
    </lineage>
</organism>
<sequence length="41" mass="4558">MKRLSLLFIACACLLAGCGQKGPLYLPDDQKAAKEHRHDVF</sequence>
<evidence type="ECO:0000313" key="13">
    <source>
        <dbReference type="Proteomes" id="UP000064137"/>
    </source>
</evidence>
<proteinExistence type="predicted"/>
<evidence type="ECO:0000256" key="2">
    <source>
        <dbReference type="ARBA" id="ARBA00022729"/>
    </source>
</evidence>
<reference evidence="15" key="3">
    <citation type="submission" date="2016-10" db="EMBL/GenBank/DDBJ databases">
        <authorList>
            <person name="de Groot N.N."/>
        </authorList>
    </citation>
    <scope>NUCLEOTIDE SEQUENCE [LARGE SCALE GENOMIC DNA]</scope>
    <source>
        <strain evidence="15">DSM 15758</strain>
    </source>
</reference>
<dbReference type="Proteomes" id="UP000064137">
    <property type="component" value="Chromosome"/>
</dbReference>
<dbReference type="PATRIC" id="fig|237610.10.peg.2731"/>
<accession>A0A147H977</accession>
<keyword evidence="6 12" id="KW-0449">Lipoprotein</keyword>
<comment type="subcellular location">
    <subcellularLocation>
        <location evidence="1">Cell outer membrane</location>
        <topology evidence="1">Lipid-anchor</topology>
    </subcellularLocation>
</comment>
<evidence type="ECO:0000313" key="10">
    <source>
        <dbReference type="EMBL" id="OAN29932.1"/>
    </source>
</evidence>
<dbReference type="Proteomes" id="UP000078356">
    <property type="component" value="Unassembled WGS sequence"/>
</dbReference>
<evidence type="ECO:0000313" key="15">
    <source>
        <dbReference type="Proteomes" id="UP000183046"/>
    </source>
</evidence>
<dbReference type="EMBL" id="CP022198">
    <property type="protein sequence ID" value="AXA64368.1"/>
    <property type="molecule type" value="Genomic_DNA"/>
</dbReference>
<evidence type="ECO:0000313" key="8">
    <source>
        <dbReference type="EMBL" id="AXA64368.1"/>
    </source>
</evidence>
<reference evidence="10 14" key="2">
    <citation type="submission" date="2016-04" db="EMBL/GenBank/DDBJ databases">
        <title>Draft Genome Sequences of Staphylococcus capitis Strain H36, S. capitis Strain H65, S. cohnii Strain H62, S. hominis Strain H69, Mycobacterium iranicum Strain H39, Plantibacter sp. Strain H53, Pseudomonas oryzihabitans Strain H72, and Microbacterium sp. Strain H83, isolated from residential settings.</title>
        <authorList>
            <person name="Lymperopoulou D."/>
            <person name="Adams R.I."/>
            <person name="Lindow S."/>
            <person name="Coil D.A."/>
            <person name="Jospin G."/>
            <person name="Eisen J.A."/>
        </authorList>
    </citation>
    <scope>NUCLEOTIDE SEQUENCE [LARGE SCALE GENOMIC DNA]</scope>
    <source>
        <strain evidence="10 14">H72</strain>
    </source>
</reference>
<evidence type="ECO:0000256" key="3">
    <source>
        <dbReference type="ARBA" id="ARBA00023136"/>
    </source>
</evidence>
<dbReference type="EMBL" id="FMWB01000002">
    <property type="protein sequence ID" value="SCZ26992.1"/>
    <property type="molecule type" value="Genomic_DNA"/>
</dbReference>
<evidence type="ECO:0000313" key="12">
    <source>
        <dbReference type="EMBL" id="SCZ26992.1"/>
    </source>
</evidence>
<dbReference type="NCBIfam" id="NF047847">
    <property type="entry name" value="SS_mature_LptM"/>
    <property type="match status" value="1"/>
</dbReference>
<dbReference type="EMBL" id="CP013987">
    <property type="protein sequence ID" value="ALZ86527.1"/>
    <property type="molecule type" value="Genomic_DNA"/>
</dbReference>
<dbReference type="Proteomes" id="UP000183046">
    <property type="component" value="Unassembled WGS sequence"/>
</dbReference>
<dbReference type="PATRIC" id="fig|47885.6.peg.1990"/>
<dbReference type="EMBL" id="LWCR01000012">
    <property type="protein sequence ID" value="OAN29932.1"/>
    <property type="molecule type" value="Genomic_DNA"/>
</dbReference>
<dbReference type="EMBL" id="MTLN01000002">
    <property type="protein sequence ID" value="ONN73073.1"/>
    <property type="molecule type" value="Genomic_DNA"/>
</dbReference>
<evidence type="ECO:0000313" key="9">
    <source>
        <dbReference type="EMBL" id="MDR6234679.1"/>
    </source>
</evidence>
<dbReference type="Pfam" id="PF13627">
    <property type="entry name" value="LptM_cons"/>
    <property type="match status" value="1"/>
</dbReference>
<keyword evidence="16" id="KW-1185">Reference proteome</keyword>
<dbReference type="GeneID" id="57559439"/>
<keyword evidence="4" id="KW-0564">Palmitate</keyword>
<reference evidence="12" key="4">
    <citation type="submission" date="2016-10" db="EMBL/GenBank/DDBJ databases">
        <authorList>
            <person name="Varghese N."/>
            <person name="Submissions S."/>
        </authorList>
    </citation>
    <scope>NUCLEOTIDE SEQUENCE</scope>
    <source>
        <strain evidence="12">DSM 15758</strain>
    </source>
</reference>
<dbReference type="STRING" id="47885.APT59_20800"/>
<evidence type="ECO:0000313" key="17">
    <source>
        <dbReference type="Proteomes" id="UP000250579"/>
    </source>
</evidence>
<evidence type="ECO:0000256" key="6">
    <source>
        <dbReference type="ARBA" id="ARBA00023288"/>
    </source>
</evidence>
<evidence type="ECO:0000313" key="7">
    <source>
        <dbReference type="EMBL" id="ALZ86527.1"/>
    </source>
</evidence>
<reference evidence="8 17" key="6">
    <citation type="submission" date="2017-06" db="EMBL/GenBank/DDBJ databases">
        <title>Evolution towards high GC content and high-temperature stress adaptation in endophytic Pseudomonas oryzihabitans impacted its plant-growth promoting traits.</title>
        <authorList>
            <person name="Nascimento F.X."/>
        </authorList>
    </citation>
    <scope>NUCLEOTIDE SEQUENCE [LARGE SCALE GENOMIC DNA]</scope>
    <source>
        <strain evidence="8 17">MS8</strain>
    </source>
</reference>
<dbReference type="InterPro" id="IPR032831">
    <property type="entry name" value="LptM_cons"/>
</dbReference>
<dbReference type="Proteomes" id="UP000189310">
    <property type="component" value="Unassembled WGS sequence"/>
</dbReference>
<gene>
    <name evidence="10" type="ORF">A4V15_03045</name>
    <name evidence="7" type="ORF">APT59_20800</name>
    <name evidence="11" type="ORF">BVL52_04610</name>
    <name evidence="8" type="ORF">CE139_00660</name>
    <name evidence="9" type="ORF">QE440_002420</name>
    <name evidence="12" type="ORF">SAMN05216279_102437</name>
</gene>
<dbReference type="PROSITE" id="PS51257">
    <property type="entry name" value="PROKAR_LIPOPROTEIN"/>
    <property type="match status" value="1"/>
</dbReference>
<evidence type="ECO:0000313" key="11">
    <source>
        <dbReference type="EMBL" id="ONN73073.1"/>
    </source>
</evidence>
<keyword evidence="3" id="KW-0472">Membrane</keyword>
<dbReference type="Proteomes" id="UP000250579">
    <property type="component" value="Chromosome"/>
</dbReference>